<evidence type="ECO:0000256" key="1">
    <source>
        <dbReference type="SAM" id="MobiDB-lite"/>
    </source>
</evidence>
<evidence type="ECO:0000313" key="3">
    <source>
        <dbReference type="Proteomes" id="UP000197138"/>
    </source>
</evidence>
<feature type="region of interest" description="Disordered" evidence="1">
    <location>
        <begin position="21"/>
        <end position="46"/>
    </location>
</feature>
<dbReference type="Proteomes" id="UP000197138">
    <property type="component" value="Unassembled WGS sequence"/>
</dbReference>
<evidence type="ECO:0000313" key="2">
    <source>
        <dbReference type="EMBL" id="OWM82869.1"/>
    </source>
</evidence>
<name>A0A218XDV1_PUNGR</name>
<proteinExistence type="predicted"/>
<dbReference type="EMBL" id="MTKT01001942">
    <property type="protein sequence ID" value="OWM82869.1"/>
    <property type="molecule type" value="Genomic_DNA"/>
</dbReference>
<organism evidence="2 3">
    <name type="scientific">Punica granatum</name>
    <name type="common">Pomegranate</name>
    <dbReference type="NCBI Taxonomy" id="22663"/>
    <lineage>
        <taxon>Eukaryota</taxon>
        <taxon>Viridiplantae</taxon>
        <taxon>Streptophyta</taxon>
        <taxon>Embryophyta</taxon>
        <taxon>Tracheophyta</taxon>
        <taxon>Spermatophyta</taxon>
        <taxon>Magnoliopsida</taxon>
        <taxon>eudicotyledons</taxon>
        <taxon>Gunneridae</taxon>
        <taxon>Pentapetalae</taxon>
        <taxon>rosids</taxon>
        <taxon>malvids</taxon>
        <taxon>Myrtales</taxon>
        <taxon>Lythraceae</taxon>
        <taxon>Punica</taxon>
    </lineage>
</organism>
<accession>A0A218XDV1</accession>
<comment type="caution">
    <text evidence="2">The sequence shown here is derived from an EMBL/GenBank/DDBJ whole genome shotgun (WGS) entry which is preliminary data.</text>
</comment>
<sequence>MRNEPLTPHIKQISKNLASLSHRGVLPSLGTRGRSRRSGRGSRKTRLEVADGVTRVWAAAAVTGKRLGTLAPITERCKVGLVGLLRGRSRWARKAPSVPNPE</sequence>
<protein>
    <submittedName>
        <fullName evidence="2">Uncharacterized protein</fullName>
    </submittedName>
</protein>
<reference evidence="3" key="1">
    <citation type="journal article" date="2017" name="Plant J.">
        <title>The pomegranate (Punica granatum L.) genome and the genomics of punicalagin biosynthesis.</title>
        <authorList>
            <person name="Qin G."/>
            <person name="Xu C."/>
            <person name="Ming R."/>
            <person name="Tang H."/>
            <person name="Guyot R."/>
            <person name="Kramer E.M."/>
            <person name="Hu Y."/>
            <person name="Yi X."/>
            <person name="Qi Y."/>
            <person name="Xu X."/>
            <person name="Gao Z."/>
            <person name="Pan H."/>
            <person name="Jian J."/>
            <person name="Tian Y."/>
            <person name="Yue Z."/>
            <person name="Xu Y."/>
        </authorList>
    </citation>
    <scope>NUCLEOTIDE SEQUENCE [LARGE SCALE GENOMIC DNA]</scope>
    <source>
        <strain evidence="3">cv. Dabenzi</strain>
    </source>
</reference>
<gene>
    <name evidence="2" type="ORF">CDL15_Pgr020314</name>
</gene>
<feature type="compositionally biased region" description="Basic residues" evidence="1">
    <location>
        <begin position="33"/>
        <end position="44"/>
    </location>
</feature>
<dbReference type="AlphaFoldDB" id="A0A218XDV1"/>